<dbReference type="PANTHER" id="PTHR30441:SF4">
    <property type="entry name" value="PROTEIN ASMA"/>
    <property type="match status" value="1"/>
</dbReference>
<organism evidence="3 4">
    <name type="scientific">Stappia sediminis</name>
    <dbReference type="NCBI Taxonomy" id="2692190"/>
    <lineage>
        <taxon>Bacteria</taxon>
        <taxon>Pseudomonadati</taxon>
        <taxon>Pseudomonadota</taxon>
        <taxon>Alphaproteobacteria</taxon>
        <taxon>Hyphomicrobiales</taxon>
        <taxon>Stappiaceae</taxon>
        <taxon>Stappia</taxon>
    </lineage>
</organism>
<dbReference type="RefSeq" id="WP_160775179.1">
    <property type="nucleotide sequence ID" value="NZ_WUMV01000003.1"/>
</dbReference>
<dbReference type="AlphaFoldDB" id="A0A7X3LTV5"/>
<dbReference type="GO" id="GO:0005886">
    <property type="term" value="C:plasma membrane"/>
    <property type="evidence" value="ECO:0007669"/>
    <property type="project" value="TreeGrafter"/>
</dbReference>
<dbReference type="InterPro" id="IPR007844">
    <property type="entry name" value="AsmA"/>
</dbReference>
<feature type="domain" description="AsmA" evidence="2">
    <location>
        <begin position="3"/>
        <end position="218"/>
    </location>
</feature>
<feature type="region of interest" description="Disordered" evidence="1">
    <location>
        <begin position="142"/>
        <end position="169"/>
    </location>
</feature>
<evidence type="ECO:0000256" key="1">
    <source>
        <dbReference type="SAM" id="MobiDB-lite"/>
    </source>
</evidence>
<accession>A0A7X3LTV5</accession>
<evidence type="ECO:0000259" key="2">
    <source>
        <dbReference type="Pfam" id="PF05170"/>
    </source>
</evidence>
<feature type="region of interest" description="Disordered" evidence="1">
    <location>
        <begin position="946"/>
        <end position="971"/>
    </location>
</feature>
<evidence type="ECO:0000313" key="3">
    <source>
        <dbReference type="EMBL" id="MXN64945.1"/>
    </source>
</evidence>
<sequence length="971" mass="100157">MKRLAVWFAGLVFALALVVLVVPFLLPKDAIRQEVVARFEETTGWRLRLDGDVSLSLVPGFGLTAESVGISGAAGADGVEFAKAERIDFGLSWGALFGGRVQLTHIELEGPEILLEIGPDGVTSWAPRRRYAFDDRWSVAGKANEPRVDGGASGESEAPPVARASEGEAPAPFLQRIGVDRLTIDSGTITYADARSGSRHTLEDVDVDLALPTLDGQATLSGVFTYDGIRAETDGELGAPLTLSKGGSSAVELVVKVFEGEFTVAGTVSGAPAADLNIEGRGESSLALLRAAGLAPPVDPGAFAFAAQVEVSPERVTVSSVKADIGEIAATGSARVELGQSVPSFAARLEASGIDLADALVIAGRPEPATGTISADIAVRGAGADQAALLGSLDVNGRIGLQGGTVSGLGLADALGGDEAADRIEDIGVDIVFDGLDKPVSVSGGLAWRGETFTLKGSATPAPMLAGLGAPVNLLLSGDRASMGFEGAASPDGALDGDVSFSTPDLRGLAAWLGRPVGPGGGLKNFRLAGKLAVGAQDIRFSDASFQLDEITGKGDGALALTSPLKVTANLAVDELVLDPYLDQEAAPESGGTKRVTARVPGGDETWSRDPVDFAGLKAVNAALDLTAAGIRLGDIEIGKSSVDLDIAEGILQASLREMAIYGGTGAGEVRLDGTSDVAAVQGMFTLSGLKARPFLNAVADFDWLEGTVSSSIDLSARGKNHAELVSALGGTARFDFANGAILGVNIPKLVRGLTVETLLGWASTEEQKTDFTQLSASFEVANGIARSSDLAMAGPLIRLTGEGSVDLPEKMLDWRFEPKVVPTLQGQPPVPTQKGETRELDGLGVPVVVRGPWAKPRIYPEIDGILEDPQAAYKQLEKLGGGLVEALKAKPEETLADTANRVIQRATGGSTRIDVQDVIEGKVDDQQVLEAVEQGFGLPPGFLGSVGIGKSRAPDDAAAEEPQAEGDSAQ</sequence>
<dbReference type="GO" id="GO:0090313">
    <property type="term" value="P:regulation of protein targeting to membrane"/>
    <property type="evidence" value="ECO:0007669"/>
    <property type="project" value="TreeGrafter"/>
</dbReference>
<evidence type="ECO:0000313" key="4">
    <source>
        <dbReference type="Proteomes" id="UP000433101"/>
    </source>
</evidence>
<dbReference type="Proteomes" id="UP000433101">
    <property type="component" value="Unassembled WGS sequence"/>
</dbReference>
<reference evidence="3 4" key="1">
    <citation type="submission" date="2019-12" db="EMBL/GenBank/DDBJ databases">
        <authorList>
            <person name="Li M."/>
        </authorList>
    </citation>
    <scope>NUCLEOTIDE SEQUENCE [LARGE SCALE GENOMIC DNA]</scope>
    <source>
        <strain evidence="3 4">GBMRC 2046</strain>
    </source>
</reference>
<dbReference type="EMBL" id="WUMV01000003">
    <property type="protein sequence ID" value="MXN64945.1"/>
    <property type="molecule type" value="Genomic_DNA"/>
</dbReference>
<feature type="domain" description="AsmA" evidence="2">
    <location>
        <begin position="566"/>
        <end position="790"/>
    </location>
</feature>
<keyword evidence="4" id="KW-1185">Reference proteome</keyword>
<gene>
    <name evidence="3" type="ORF">GR183_08500</name>
</gene>
<comment type="caution">
    <text evidence="3">The sequence shown here is derived from an EMBL/GenBank/DDBJ whole genome shotgun (WGS) entry which is preliminary data.</text>
</comment>
<dbReference type="InterPro" id="IPR052894">
    <property type="entry name" value="AsmA-related"/>
</dbReference>
<protein>
    <submittedName>
        <fullName evidence="3">AsmA family protein</fullName>
    </submittedName>
</protein>
<dbReference type="Pfam" id="PF05170">
    <property type="entry name" value="AsmA"/>
    <property type="match status" value="2"/>
</dbReference>
<dbReference type="PANTHER" id="PTHR30441">
    <property type="entry name" value="DUF748 DOMAIN-CONTAINING PROTEIN"/>
    <property type="match status" value="1"/>
</dbReference>
<proteinExistence type="predicted"/>
<name>A0A7X3LTV5_9HYPH</name>